<dbReference type="Pfam" id="PF06367">
    <property type="entry name" value="Drf_FH3"/>
    <property type="match status" value="1"/>
</dbReference>
<feature type="domain" description="GBD/FH3" evidence="4">
    <location>
        <begin position="37"/>
        <end position="468"/>
    </location>
</feature>
<dbReference type="InterPro" id="IPR014768">
    <property type="entry name" value="GBD/FH3_dom"/>
</dbReference>
<dbReference type="Proteomes" id="UP001307889">
    <property type="component" value="Chromosome 7"/>
</dbReference>
<dbReference type="SUPFAM" id="SSF48371">
    <property type="entry name" value="ARM repeat"/>
    <property type="match status" value="1"/>
</dbReference>
<name>A0ABN7AZL0_9HEMI</name>
<evidence type="ECO:0000256" key="3">
    <source>
        <dbReference type="SAM" id="MobiDB-lite"/>
    </source>
</evidence>
<dbReference type="InterPro" id="IPR043592">
    <property type="entry name" value="FMNL_animal"/>
</dbReference>
<feature type="coiled-coil region" evidence="2">
    <location>
        <begin position="954"/>
        <end position="981"/>
    </location>
</feature>
<dbReference type="PANTHER" id="PTHR45857:SF4">
    <property type="entry name" value="FORMIN-LIKE PROTEIN"/>
    <property type="match status" value="1"/>
</dbReference>
<evidence type="ECO:0000256" key="2">
    <source>
        <dbReference type="SAM" id="Coils"/>
    </source>
</evidence>
<keyword evidence="7" id="KW-1185">Reference proteome</keyword>
<dbReference type="SMART" id="SM00498">
    <property type="entry name" value="FH2"/>
    <property type="match status" value="1"/>
</dbReference>
<dbReference type="Pfam" id="PF02181">
    <property type="entry name" value="FH2"/>
    <property type="match status" value="1"/>
</dbReference>
<dbReference type="InterPro" id="IPR010472">
    <property type="entry name" value="FH3_dom"/>
</dbReference>
<feature type="region of interest" description="Disordered" evidence="3">
    <location>
        <begin position="1022"/>
        <end position="1043"/>
    </location>
</feature>
<feature type="compositionally biased region" description="Low complexity" evidence="3">
    <location>
        <begin position="480"/>
        <end position="493"/>
    </location>
</feature>
<evidence type="ECO:0000313" key="7">
    <source>
        <dbReference type="Proteomes" id="UP001307889"/>
    </source>
</evidence>
<dbReference type="SMART" id="SM01140">
    <property type="entry name" value="Drf_GBD"/>
    <property type="match status" value="1"/>
</dbReference>
<evidence type="ECO:0000259" key="5">
    <source>
        <dbReference type="PROSITE" id="PS51444"/>
    </source>
</evidence>
<feature type="compositionally biased region" description="Low complexity" evidence="3">
    <location>
        <begin position="524"/>
        <end position="534"/>
    </location>
</feature>
<dbReference type="InterPro" id="IPR042201">
    <property type="entry name" value="FH2_Formin_sf"/>
</dbReference>
<accession>A0ABN7AZL0</accession>
<dbReference type="EMBL" id="AP028915">
    <property type="protein sequence ID" value="BES96764.1"/>
    <property type="molecule type" value="Genomic_DNA"/>
</dbReference>
<organism evidence="6 7">
    <name type="scientific">Nesidiocoris tenuis</name>
    <dbReference type="NCBI Taxonomy" id="355587"/>
    <lineage>
        <taxon>Eukaryota</taxon>
        <taxon>Metazoa</taxon>
        <taxon>Ecdysozoa</taxon>
        <taxon>Arthropoda</taxon>
        <taxon>Hexapoda</taxon>
        <taxon>Insecta</taxon>
        <taxon>Pterygota</taxon>
        <taxon>Neoptera</taxon>
        <taxon>Paraneoptera</taxon>
        <taxon>Hemiptera</taxon>
        <taxon>Heteroptera</taxon>
        <taxon>Panheteroptera</taxon>
        <taxon>Cimicomorpha</taxon>
        <taxon>Miridae</taxon>
        <taxon>Dicyphina</taxon>
        <taxon>Nesidiocoris</taxon>
    </lineage>
</organism>
<dbReference type="Gene3D" id="1.25.10.10">
    <property type="entry name" value="Leucine-rich Repeat Variant"/>
    <property type="match status" value="1"/>
</dbReference>
<feature type="region of interest" description="Disordered" evidence="3">
    <location>
        <begin position="439"/>
        <end position="548"/>
    </location>
</feature>
<dbReference type="PROSITE" id="PS51444">
    <property type="entry name" value="FH2"/>
    <property type="match status" value="1"/>
</dbReference>
<dbReference type="Pfam" id="PF06371">
    <property type="entry name" value="Drf_GBD"/>
    <property type="match status" value="2"/>
</dbReference>
<dbReference type="InterPro" id="IPR016024">
    <property type="entry name" value="ARM-type_fold"/>
</dbReference>
<dbReference type="SMART" id="SM01139">
    <property type="entry name" value="Drf_FH3"/>
    <property type="match status" value="1"/>
</dbReference>
<dbReference type="SUPFAM" id="SSF101447">
    <property type="entry name" value="Formin homology 2 domain (FH2 domain)"/>
    <property type="match status" value="1"/>
</dbReference>
<feature type="compositionally biased region" description="Pro residues" evidence="3">
    <location>
        <begin position="535"/>
        <end position="544"/>
    </location>
</feature>
<reference evidence="6 7" key="1">
    <citation type="submission" date="2023-09" db="EMBL/GenBank/DDBJ databases">
        <title>Nesidiocoris tenuis whole genome shotgun sequence.</title>
        <authorList>
            <person name="Shibata T."/>
            <person name="Shimoda M."/>
            <person name="Kobayashi T."/>
            <person name="Uehara T."/>
        </authorList>
    </citation>
    <scope>NUCLEOTIDE SEQUENCE [LARGE SCALE GENOMIC DNA]</scope>
    <source>
        <strain evidence="6 7">Japan</strain>
    </source>
</reference>
<dbReference type="InterPro" id="IPR010473">
    <property type="entry name" value="GTPase-bd"/>
</dbReference>
<evidence type="ECO:0000259" key="4">
    <source>
        <dbReference type="PROSITE" id="PS51232"/>
    </source>
</evidence>
<feature type="compositionally biased region" description="Basic and acidic residues" evidence="3">
    <location>
        <begin position="439"/>
        <end position="472"/>
    </location>
</feature>
<evidence type="ECO:0000313" key="6">
    <source>
        <dbReference type="EMBL" id="BES96764.1"/>
    </source>
</evidence>
<dbReference type="Gene3D" id="1.20.58.2220">
    <property type="entry name" value="Formin, FH2 domain"/>
    <property type="match status" value="1"/>
</dbReference>
<keyword evidence="2" id="KW-0175">Coiled coil</keyword>
<protein>
    <submittedName>
        <fullName evidence="6">Drf_GBD</fullName>
    </submittedName>
</protein>
<dbReference type="InterPro" id="IPR011989">
    <property type="entry name" value="ARM-like"/>
</dbReference>
<dbReference type="InterPro" id="IPR015425">
    <property type="entry name" value="FH2_Formin"/>
</dbReference>
<evidence type="ECO:0000256" key="1">
    <source>
        <dbReference type="ARBA" id="ARBA00023449"/>
    </source>
</evidence>
<proteinExistence type="inferred from homology"/>
<sequence length="1043" mass="118390">MGNSASVKGASVVESSPPPVDLFRTNNVRASVRSKLPMPADQMELERRFTKVLASMDLPPDKAKVLKQYDIERKWDLICDQERVQAKDPPSLYLKKLRTYLDPKASRSAKKRKMLGDSTSTQVLRDLEISLRTNHIEWVKEFLNDEHHGLDYLINYLSFRLMMMRAEVRNVNKTESDDNISMNSVGTNVINSCKMNGRSSSFDSHDVRRRSRHAAKLKMGDTKDDIHICIMCLRAIMNNKHGFSLVIQSTDAINGIALSLTHKSPRTKALVLELLAAICLVKGGHEIIVEAFDHFKEICQEKRRFETLMGYFMNYEVFHVEFMVACMQFINIIVHSVNDMNYRVHLQYEFTQLGLDNYLEKLRYTESEELQIQISAYLDNVFDVAALMEDSETKTSALEKVADLEDELGHAHNRLAQMERDSAAQITNLERLLVETRNERDKLREGRRQAEEEAETLRRESAHYRASLDEKNMAGFPRESSSSGVSSCSSSGTGSTGGGETPPPPPPPPPLPSVAAPPPPPPLISQLMSPQPMGGAPPPPPPPGLMQSPIGAMTIKRQIQTKNRLPTLNWAAMRPNQVRGTVFCELDDGRVFNRIDFNDFEDKFKMPGPPNKDNISLTDSSLTTMPSKRFKKSDLISLLEHNRLRNIAISKRKIGLAVDDIARAVTSLDLRQIPLETVELLMKMIPTEVEAKKYKKYLEDKKDISALTEEDRLLLELNKIANLPNKLNILHYMGNFNENVNFIAPQIEILKMSSKSVRQSSKFKGVLEVVLAFGNYVNSAKRGPAYGFKLQSLDSLTDLKTADKKLSLINYIANTIKSKLPELMDFDSELRYIEKAATISLENLESDVKELEKGMESVRRENSGRGEGVLIDFLTASEERLRSLQVQLNDARNIFRETAEYFGECSRTSDPTTFFSFFVRFVKAFKAAEKENEEQRRAEEAAAMKAFSADTIKKRKMIADLSEQEAVINELKNRSRLVQEMKLLQQDEVYNGALEDILLGLRNYRGRWRNSNYDASYQNADTEHQQWPRCNPDEQIDNSDCTG</sequence>
<gene>
    <name evidence="6" type="ORF">NTJ_09577</name>
</gene>
<dbReference type="PROSITE" id="PS51232">
    <property type="entry name" value="GBD_FH3"/>
    <property type="match status" value="1"/>
</dbReference>
<feature type="domain" description="FH2" evidence="5">
    <location>
        <begin position="555"/>
        <end position="951"/>
    </location>
</feature>
<comment type="similarity">
    <text evidence="1">Belongs to the formin homology family.</text>
</comment>
<feature type="coiled-coil region" evidence="2">
    <location>
        <begin position="834"/>
        <end position="894"/>
    </location>
</feature>
<dbReference type="PANTHER" id="PTHR45857">
    <property type="entry name" value="FORMIN-LIKE PROTEIN"/>
    <property type="match status" value="1"/>
</dbReference>
<feature type="compositionally biased region" description="Pro residues" evidence="3">
    <location>
        <begin position="501"/>
        <end position="523"/>
    </location>
</feature>